<dbReference type="GO" id="GO:0016616">
    <property type="term" value="F:oxidoreductase activity, acting on the CH-OH group of donors, NAD or NADP as acceptor"/>
    <property type="evidence" value="ECO:0007669"/>
    <property type="project" value="TreeGrafter"/>
</dbReference>
<dbReference type="InterPro" id="IPR036291">
    <property type="entry name" value="NAD(P)-bd_dom_sf"/>
</dbReference>
<dbReference type="PRINTS" id="PR00081">
    <property type="entry name" value="GDHRDH"/>
</dbReference>
<keyword evidence="2" id="KW-0560">Oxidoreductase</keyword>
<evidence type="ECO:0000313" key="3">
    <source>
        <dbReference type="EMBL" id="HHF97999.1"/>
    </source>
</evidence>
<dbReference type="PRINTS" id="PR00080">
    <property type="entry name" value="SDRFAMILY"/>
</dbReference>
<dbReference type="PANTHER" id="PTHR42760:SF133">
    <property type="entry name" value="3-OXOACYL-[ACYL-CARRIER-PROTEIN] REDUCTASE"/>
    <property type="match status" value="1"/>
</dbReference>
<dbReference type="Proteomes" id="UP000886070">
    <property type="component" value="Unassembled WGS sequence"/>
</dbReference>
<dbReference type="Pfam" id="PF13561">
    <property type="entry name" value="adh_short_C2"/>
    <property type="match status" value="1"/>
</dbReference>
<dbReference type="AlphaFoldDB" id="A0A7V5HY23"/>
<dbReference type="FunFam" id="3.40.50.720:FF:000084">
    <property type="entry name" value="Short-chain dehydrogenase reductase"/>
    <property type="match status" value="1"/>
</dbReference>
<comment type="similarity">
    <text evidence="1">Belongs to the short-chain dehydrogenases/reductases (SDR) family.</text>
</comment>
<dbReference type="InterPro" id="IPR002347">
    <property type="entry name" value="SDR_fam"/>
</dbReference>
<reference evidence="3" key="1">
    <citation type="journal article" date="2020" name="mSystems">
        <title>Genome- and Community-Level Interaction Insights into Carbon Utilization and Element Cycling Functions of Hydrothermarchaeota in Hydrothermal Sediment.</title>
        <authorList>
            <person name="Zhou Z."/>
            <person name="Liu Y."/>
            <person name="Xu W."/>
            <person name="Pan J."/>
            <person name="Luo Z.H."/>
            <person name="Li M."/>
        </authorList>
    </citation>
    <scope>NUCLEOTIDE SEQUENCE [LARGE SCALE GENOMIC DNA]</scope>
    <source>
        <strain evidence="3">HyVt-92</strain>
    </source>
</reference>
<dbReference type="Gene3D" id="3.40.50.720">
    <property type="entry name" value="NAD(P)-binding Rossmann-like Domain"/>
    <property type="match status" value="1"/>
</dbReference>
<evidence type="ECO:0000256" key="1">
    <source>
        <dbReference type="ARBA" id="ARBA00006484"/>
    </source>
</evidence>
<dbReference type="SUPFAM" id="SSF51735">
    <property type="entry name" value="NAD(P)-binding Rossmann-fold domains"/>
    <property type="match status" value="1"/>
</dbReference>
<evidence type="ECO:0000256" key="2">
    <source>
        <dbReference type="ARBA" id="ARBA00023002"/>
    </source>
</evidence>
<name>A0A7V5HY23_UNCAE</name>
<organism evidence="3">
    <name type="scientific">Aerophobetes bacterium</name>
    <dbReference type="NCBI Taxonomy" id="2030807"/>
    <lineage>
        <taxon>Bacteria</taxon>
        <taxon>Candidatus Aerophobota</taxon>
    </lineage>
</organism>
<proteinExistence type="inferred from homology"/>
<gene>
    <name evidence="3" type="ORF">ENL39_00720</name>
</gene>
<dbReference type="PANTHER" id="PTHR42760">
    <property type="entry name" value="SHORT-CHAIN DEHYDROGENASES/REDUCTASES FAMILY MEMBER"/>
    <property type="match status" value="1"/>
</dbReference>
<dbReference type="GO" id="GO:0006633">
    <property type="term" value="P:fatty acid biosynthetic process"/>
    <property type="evidence" value="ECO:0007669"/>
    <property type="project" value="TreeGrafter"/>
</dbReference>
<sequence length="259" mass="28135">MNHKSEKPLRGKVAIVTGSTRGLGKGMALALAEAGANIVVTGRTEEALHQVSQEIREKKVESLPVKLDVKDPSSIKEMVKKVVEKFSRIDILVNNAGTIVRKPALDVTLDEWETVVNTILRGAFLCSQEVAKVMIEKKIKGKIINIGSETSKFGIPGIIAYVAARGGIAQLTKGLAVEWAKYNICVNCIAPGYFETAQTKPLFSDKEWVSWVRKRIPMGREGDAMKDLNGTVVFLASDASDYITGQIIFVDGGLSASLF</sequence>
<dbReference type="GO" id="GO:0048038">
    <property type="term" value="F:quinone binding"/>
    <property type="evidence" value="ECO:0007669"/>
    <property type="project" value="TreeGrafter"/>
</dbReference>
<comment type="caution">
    <text evidence="3">The sequence shown here is derived from an EMBL/GenBank/DDBJ whole genome shotgun (WGS) entry which is preliminary data.</text>
</comment>
<protein>
    <submittedName>
        <fullName evidence="3">SDR family oxidoreductase</fullName>
    </submittedName>
</protein>
<dbReference type="EMBL" id="DRTT01000018">
    <property type="protein sequence ID" value="HHF97999.1"/>
    <property type="molecule type" value="Genomic_DNA"/>
</dbReference>
<accession>A0A7V5HY23</accession>